<protein>
    <submittedName>
        <fullName evidence="2">3-hydroxybutyrate dehydrogenase</fullName>
    </submittedName>
</protein>
<dbReference type="PANTHER" id="PTHR42879">
    <property type="entry name" value="3-OXOACYL-(ACYL-CARRIER-PROTEIN) REDUCTASE"/>
    <property type="match status" value="1"/>
</dbReference>
<organism evidence="2 3">
    <name type="scientific">Sphingopyxis bauzanensis</name>
    <dbReference type="NCBI Taxonomy" id="651663"/>
    <lineage>
        <taxon>Bacteria</taxon>
        <taxon>Pseudomonadati</taxon>
        <taxon>Pseudomonadota</taxon>
        <taxon>Alphaproteobacteria</taxon>
        <taxon>Sphingomonadales</taxon>
        <taxon>Sphingomonadaceae</taxon>
        <taxon>Sphingopyxis</taxon>
    </lineage>
</organism>
<dbReference type="InterPro" id="IPR050259">
    <property type="entry name" value="SDR"/>
</dbReference>
<dbReference type="Pfam" id="PF13561">
    <property type="entry name" value="adh_short_C2"/>
    <property type="match status" value="1"/>
</dbReference>
<reference evidence="2 3" key="1">
    <citation type="journal article" date="2010" name="Int. J. Syst. Evol. Microbiol.">
        <title>Sphingopyxis bauzanensis sp. nov., a psychrophilic bacterium isolated from soil.</title>
        <authorList>
            <person name="Zhang D.C."/>
            <person name="Liu H.C."/>
            <person name="Xin Y.H."/>
            <person name="Zhou Y.G."/>
            <person name="Schinner F."/>
            <person name="Margesin R."/>
        </authorList>
    </citation>
    <scope>NUCLEOTIDE SEQUENCE [LARGE SCALE GENOMIC DNA]</scope>
    <source>
        <strain evidence="2 3">DSM 22271</strain>
    </source>
</reference>
<dbReference type="RefSeq" id="WP_088441652.1">
    <property type="nucleotide sequence ID" value="NZ_BMMC01000002.1"/>
</dbReference>
<proteinExistence type="inferred from homology"/>
<dbReference type="PRINTS" id="PR00081">
    <property type="entry name" value="GDHRDH"/>
</dbReference>
<gene>
    <name evidence="2" type="ORF">CDQ92_11990</name>
</gene>
<dbReference type="InterPro" id="IPR020904">
    <property type="entry name" value="Sc_DH/Rdtase_CS"/>
</dbReference>
<dbReference type="PROSITE" id="PS00061">
    <property type="entry name" value="ADH_SHORT"/>
    <property type="match status" value="1"/>
</dbReference>
<accession>A0A246JRC8</accession>
<dbReference type="AlphaFoldDB" id="A0A246JRC8"/>
<dbReference type="SUPFAM" id="SSF51735">
    <property type="entry name" value="NAD(P)-binding Rossmann-fold domains"/>
    <property type="match status" value="1"/>
</dbReference>
<evidence type="ECO:0000256" key="1">
    <source>
        <dbReference type="ARBA" id="ARBA00006484"/>
    </source>
</evidence>
<evidence type="ECO:0000313" key="3">
    <source>
        <dbReference type="Proteomes" id="UP000197361"/>
    </source>
</evidence>
<dbReference type="InterPro" id="IPR011294">
    <property type="entry name" value="3-OHbutyrate_DH"/>
</dbReference>
<dbReference type="GO" id="GO:0003858">
    <property type="term" value="F:3-hydroxybutyrate dehydrogenase activity"/>
    <property type="evidence" value="ECO:0007669"/>
    <property type="project" value="InterPro"/>
</dbReference>
<dbReference type="NCBIfam" id="TIGR01963">
    <property type="entry name" value="PHB_DH"/>
    <property type="match status" value="1"/>
</dbReference>
<dbReference type="PANTHER" id="PTHR42879:SF2">
    <property type="entry name" value="3-OXOACYL-[ACYL-CARRIER-PROTEIN] REDUCTASE FABG"/>
    <property type="match status" value="1"/>
</dbReference>
<dbReference type="InterPro" id="IPR002347">
    <property type="entry name" value="SDR_fam"/>
</dbReference>
<dbReference type="FunFam" id="3.40.50.720:FF:000084">
    <property type="entry name" value="Short-chain dehydrogenase reductase"/>
    <property type="match status" value="1"/>
</dbReference>
<comment type="similarity">
    <text evidence="1">Belongs to the short-chain dehydrogenases/reductases (SDR) family.</text>
</comment>
<dbReference type="PRINTS" id="PR00080">
    <property type="entry name" value="SDRFAMILY"/>
</dbReference>
<comment type="caution">
    <text evidence="2">The sequence shown here is derived from an EMBL/GenBank/DDBJ whole genome shotgun (WGS) entry which is preliminary data.</text>
</comment>
<dbReference type="NCBIfam" id="NF009093">
    <property type="entry name" value="PRK12429.1"/>
    <property type="match status" value="1"/>
</dbReference>
<dbReference type="Gene3D" id="3.40.50.720">
    <property type="entry name" value="NAD(P)-binding Rossmann-like Domain"/>
    <property type="match status" value="1"/>
</dbReference>
<keyword evidence="3" id="KW-1185">Reference proteome</keyword>
<dbReference type="OrthoDB" id="9804774at2"/>
<dbReference type="GO" id="GO:0032787">
    <property type="term" value="P:monocarboxylic acid metabolic process"/>
    <property type="evidence" value="ECO:0007669"/>
    <property type="project" value="UniProtKB-ARBA"/>
</dbReference>
<evidence type="ECO:0000313" key="2">
    <source>
        <dbReference type="EMBL" id="OWQ95528.1"/>
    </source>
</evidence>
<name>A0A246JRC8_9SPHN</name>
<dbReference type="Proteomes" id="UP000197361">
    <property type="component" value="Unassembled WGS sequence"/>
</dbReference>
<dbReference type="EMBL" id="NISK01000003">
    <property type="protein sequence ID" value="OWQ95528.1"/>
    <property type="molecule type" value="Genomic_DNA"/>
</dbReference>
<dbReference type="InterPro" id="IPR036291">
    <property type="entry name" value="NAD(P)-bd_dom_sf"/>
</dbReference>
<sequence length="261" mass="27000">MRLQGKTALVTGSTSGIGLGIAKALASEGAHVIINGFGDAAAIEAERVALEGLSGGKASYDGADLTKVDAIAEMFARADADMGGVDILVNNAGTQFVSPIEDFPVEKWDLILALNLTSAFHTIRHAVPGMRKKGWGRIIGTASAHSLVASPFKSAYVAAKHGLVGLTKTVALEVADAGITANCISPGYVWTPLVEGQIPDTMKARGMTREQVINDVLLAGQPTKQFVTVEQVAALASFLTRDEAANITGANLSVDGGWTAA</sequence>